<feature type="region of interest" description="Disordered" evidence="1">
    <location>
        <begin position="35"/>
        <end position="132"/>
    </location>
</feature>
<evidence type="ECO:0000313" key="3">
    <source>
        <dbReference type="Proteomes" id="UP001266305"/>
    </source>
</evidence>
<gene>
    <name evidence="2" type="ORF">P7K49_011889</name>
</gene>
<evidence type="ECO:0000256" key="1">
    <source>
        <dbReference type="SAM" id="MobiDB-lite"/>
    </source>
</evidence>
<accession>A0ABQ9VRX9</accession>
<dbReference type="Proteomes" id="UP001266305">
    <property type="component" value="Unassembled WGS sequence"/>
</dbReference>
<reference evidence="2 3" key="1">
    <citation type="submission" date="2023-05" db="EMBL/GenBank/DDBJ databases">
        <title>B98-5 Cell Line De Novo Hybrid Assembly: An Optical Mapping Approach.</title>
        <authorList>
            <person name="Kananen K."/>
            <person name="Auerbach J.A."/>
            <person name="Kautto E."/>
            <person name="Blachly J.S."/>
        </authorList>
    </citation>
    <scope>NUCLEOTIDE SEQUENCE [LARGE SCALE GENOMIC DNA]</scope>
    <source>
        <strain evidence="2">B95-8</strain>
        <tissue evidence="2">Cell line</tissue>
    </source>
</reference>
<name>A0ABQ9VRX9_SAGOE</name>
<protein>
    <submittedName>
        <fullName evidence="2">Uncharacterized protein</fullName>
    </submittedName>
</protein>
<feature type="compositionally biased region" description="Basic and acidic residues" evidence="1">
    <location>
        <begin position="71"/>
        <end position="85"/>
    </location>
</feature>
<sequence>MNPSRQVWALLDGPIWRPSRAPLRIGENREFEEKVLRRGSPALQAEPKDSPPPSPHPIHPHRRTGTQSTRPDWKVSDSCEDDWRQRRGPSAQVESRPTAAPSWEKLDLRCGRPGDPLSSGGASPPLRPQALR</sequence>
<organism evidence="2 3">
    <name type="scientific">Saguinus oedipus</name>
    <name type="common">Cotton-top tamarin</name>
    <name type="synonym">Oedipomidas oedipus</name>
    <dbReference type="NCBI Taxonomy" id="9490"/>
    <lineage>
        <taxon>Eukaryota</taxon>
        <taxon>Metazoa</taxon>
        <taxon>Chordata</taxon>
        <taxon>Craniata</taxon>
        <taxon>Vertebrata</taxon>
        <taxon>Euteleostomi</taxon>
        <taxon>Mammalia</taxon>
        <taxon>Eutheria</taxon>
        <taxon>Euarchontoglires</taxon>
        <taxon>Primates</taxon>
        <taxon>Haplorrhini</taxon>
        <taxon>Platyrrhini</taxon>
        <taxon>Cebidae</taxon>
        <taxon>Callitrichinae</taxon>
        <taxon>Saguinus</taxon>
    </lineage>
</organism>
<proteinExistence type="predicted"/>
<keyword evidence="3" id="KW-1185">Reference proteome</keyword>
<dbReference type="EMBL" id="JASSZA010000005">
    <property type="protein sequence ID" value="KAK2112142.1"/>
    <property type="molecule type" value="Genomic_DNA"/>
</dbReference>
<comment type="caution">
    <text evidence="2">The sequence shown here is derived from an EMBL/GenBank/DDBJ whole genome shotgun (WGS) entry which is preliminary data.</text>
</comment>
<evidence type="ECO:0000313" key="2">
    <source>
        <dbReference type="EMBL" id="KAK2112142.1"/>
    </source>
</evidence>